<feature type="region of interest" description="Disordered" evidence="1">
    <location>
        <begin position="395"/>
        <end position="416"/>
    </location>
</feature>
<dbReference type="InterPro" id="IPR011990">
    <property type="entry name" value="TPR-like_helical_dom_sf"/>
</dbReference>
<dbReference type="GeneID" id="109424051"/>
<accession>A0ABM1XR81</accession>
<evidence type="ECO:0000313" key="3">
    <source>
        <dbReference type="Proteomes" id="UP000069940"/>
    </source>
</evidence>
<dbReference type="InterPro" id="IPR006597">
    <property type="entry name" value="Sel1-like"/>
</dbReference>
<dbReference type="SMART" id="SM00671">
    <property type="entry name" value="SEL1"/>
    <property type="match status" value="2"/>
</dbReference>
<sequence>MWKYVSRRIRDVCDRTYNTVLDVRRPWQCGGERLCNEGNHSGGGDGQQQQQQQQQQPQQDDKVPQQQLGRATVGGTRNGSYCLLNVVRNQLELNREKQKHYGAGGSRKEGFRRKEFCPFQPSWLGAITWTGAIICGWYTSQLICLNRRTHPWEGPKCLPYLISSAHKLPRDLQNGRFSNCFPFSTPPSPSLESVPEAQQQSTVPSFLGLPIPTAKPSRLSEYDFDEYCRIFEINNDGQAQSKQQLDEHVTVHQLRPEPKAPTIETAMENLVSIIGEIEYQLGVQNQELGDYRTAVSHWKLGTSHQHAGAAFNLGICYEQGFGVKKNARVAMECYHLASTLGHAQAMYNLGVYYARGLGGLRRSRSMAKKCFTAAADLGLEDAIVALGSRYNKQPSRRSSVFVGSPPGSPQSMTGGGLNDFKFDYEIIERIAGFDVVKAPEQPERPELRLVSAMA</sequence>
<proteinExistence type="predicted"/>
<dbReference type="RefSeq" id="XP_019554663.3">
    <property type="nucleotide sequence ID" value="XM_019699118.3"/>
</dbReference>
<dbReference type="InterPro" id="IPR052748">
    <property type="entry name" value="ISR_Activator"/>
</dbReference>
<dbReference type="Pfam" id="PF08238">
    <property type="entry name" value="Sel1"/>
    <property type="match status" value="2"/>
</dbReference>
<dbReference type="PANTHER" id="PTHR45011:SF1">
    <property type="entry name" value="DAP3-BINDING CELL DEATH ENHANCER 1"/>
    <property type="match status" value="1"/>
</dbReference>
<dbReference type="SUPFAM" id="SSF81901">
    <property type="entry name" value="HCP-like"/>
    <property type="match status" value="1"/>
</dbReference>
<dbReference type="EnsemblMetazoa" id="AALFPA23_002067.R1707">
    <property type="protein sequence ID" value="AALFPA23_002067.P1707"/>
    <property type="gene ID" value="AALFPA23_002067"/>
</dbReference>
<reference evidence="2" key="2">
    <citation type="submission" date="2025-05" db="UniProtKB">
        <authorList>
            <consortium name="EnsemblMetazoa"/>
        </authorList>
    </citation>
    <scope>IDENTIFICATION</scope>
    <source>
        <strain evidence="2">Foshan</strain>
    </source>
</reference>
<feature type="compositionally biased region" description="Low complexity" evidence="1">
    <location>
        <begin position="47"/>
        <end position="58"/>
    </location>
</feature>
<evidence type="ECO:0008006" key="4">
    <source>
        <dbReference type="Google" id="ProtNLM"/>
    </source>
</evidence>
<feature type="compositionally biased region" description="Low complexity" evidence="1">
    <location>
        <begin position="398"/>
        <end position="411"/>
    </location>
</feature>
<evidence type="ECO:0000313" key="2">
    <source>
        <dbReference type="EnsemblMetazoa" id="AALFPA23_002067.P1707"/>
    </source>
</evidence>
<keyword evidence="3" id="KW-1185">Reference proteome</keyword>
<dbReference type="PANTHER" id="PTHR45011">
    <property type="entry name" value="DAP3-BINDING CELL DEATH ENHANCER 1"/>
    <property type="match status" value="1"/>
</dbReference>
<feature type="region of interest" description="Disordered" evidence="1">
    <location>
        <begin position="36"/>
        <end position="67"/>
    </location>
</feature>
<name>A0ABM1XR81_AEDAL</name>
<dbReference type="Proteomes" id="UP000069940">
    <property type="component" value="Unassembled WGS sequence"/>
</dbReference>
<evidence type="ECO:0000256" key="1">
    <source>
        <dbReference type="SAM" id="MobiDB-lite"/>
    </source>
</evidence>
<reference evidence="3" key="1">
    <citation type="journal article" date="2015" name="Proc. Natl. Acad. Sci. U.S.A.">
        <title>Genome sequence of the Asian Tiger mosquito, Aedes albopictus, reveals insights into its biology, genetics, and evolution.</title>
        <authorList>
            <person name="Chen X.G."/>
            <person name="Jiang X."/>
            <person name="Gu J."/>
            <person name="Xu M."/>
            <person name="Wu Y."/>
            <person name="Deng Y."/>
            <person name="Zhang C."/>
            <person name="Bonizzoni M."/>
            <person name="Dermauw W."/>
            <person name="Vontas J."/>
            <person name="Armbruster P."/>
            <person name="Huang X."/>
            <person name="Yang Y."/>
            <person name="Zhang H."/>
            <person name="He W."/>
            <person name="Peng H."/>
            <person name="Liu Y."/>
            <person name="Wu K."/>
            <person name="Chen J."/>
            <person name="Lirakis M."/>
            <person name="Topalis P."/>
            <person name="Van Leeuwen T."/>
            <person name="Hall A.B."/>
            <person name="Jiang X."/>
            <person name="Thorpe C."/>
            <person name="Mueller R.L."/>
            <person name="Sun C."/>
            <person name="Waterhouse R.M."/>
            <person name="Yan G."/>
            <person name="Tu Z.J."/>
            <person name="Fang X."/>
            <person name="James A.A."/>
        </authorList>
    </citation>
    <scope>NUCLEOTIDE SEQUENCE [LARGE SCALE GENOMIC DNA]</scope>
    <source>
        <strain evidence="3">Foshan</strain>
    </source>
</reference>
<protein>
    <recommendedName>
        <fullName evidence="4">Extracellular protein sel-1</fullName>
    </recommendedName>
</protein>
<dbReference type="Gene3D" id="1.25.40.10">
    <property type="entry name" value="Tetratricopeptide repeat domain"/>
    <property type="match status" value="1"/>
</dbReference>
<organism evidence="2 3">
    <name type="scientific">Aedes albopictus</name>
    <name type="common">Asian tiger mosquito</name>
    <name type="synonym">Stegomyia albopicta</name>
    <dbReference type="NCBI Taxonomy" id="7160"/>
    <lineage>
        <taxon>Eukaryota</taxon>
        <taxon>Metazoa</taxon>
        <taxon>Ecdysozoa</taxon>
        <taxon>Arthropoda</taxon>
        <taxon>Hexapoda</taxon>
        <taxon>Insecta</taxon>
        <taxon>Pterygota</taxon>
        <taxon>Neoptera</taxon>
        <taxon>Endopterygota</taxon>
        <taxon>Diptera</taxon>
        <taxon>Nematocera</taxon>
        <taxon>Culicoidea</taxon>
        <taxon>Culicidae</taxon>
        <taxon>Culicinae</taxon>
        <taxon>Aedini</taxon>
        <taxon>Aedes</taxon>
        <taxon>Stegomyia</taxon>
    </lineage>
</organism>